<evidence type="ECO:0000313" key="3">
    <source>
        <dbReference type="Proteomes" id="UP001150217"/>
    </source>
</evidence>
<feature type="compositionally biased region" description="Polar residues" evidence="1">
    <location>
        <begin position="69"/>
        <end position="85"/>
    </location>
</feature>
<protein>
    <submittedName>
        <fullName evidence="2">Uncharacterized protein</fullName>
    </submittedName>
</protein>
<feature type="compositionally biased region" description="Polar residues" evidence="1">
    <location>
        <begin position="97"/>
        <end position="106"/>
    </location>
</feature>
<keyword evidence="3" id="KW-1185">Reference proteome</keyword>
<reference evidence="2" key="1">
    <citation type="submission" date="2022-08" db="EMBL/GenBank/DDBJ databases">
        <title>A Global Phylogenomic Analysis of the Shiitake Genus Lentinula.</title>
        <authorList>
            <consortium name="DOE Joint Genome Institute"/>
            <person name="Sierra-Patev S."/>
            <person name="Min B."/>
            <person name="Naranjo-Ortiz M."/>
            <person name="Looney B."/>
            <person name="Konkel Z."/>
            <person name="Slot J.C."/>
            <person name="Sakamoto Y."/>
            <person name="Steenwyk J.L."/>
            <person name="Rokas A."/>
            <person name="Carro J."/>
            <person name="Camarero S."/>
            <person name="Ferreira P."/>
            <person name="Molpeceres G."/>
            <person name="Ruiz-Duenas F.J."/>
            <person name="Serrano A."/>
            <person name="Henrissat B."/>
            <person name="Drula E."/>
            <person name="Hughes K.W."/>
            <person name="Mata J.L."/>
            <person name="Ishikawa N.K."/>
            <person name="Vargas-Isla R."/>
            <person name="Ushijima S."/>
            <person name="Smith C.A."/>
            <person name="Ahrendt S."/>
            <person name="Andreopoulos W."/>
            <person name="He G."/>
            <person name="Labutti K."/>
            <person name="Lipzen A."/>
            <person name="Ng V."/>
            <person name="Riley R."/>
            <person name="Sandor L."/>
            <person name="Barry K."/>
            <person name="Martinez A.T."/>
            <person name="Xiao Y."/>
            <person name="Gibbons J.G."/>
            <person name="Terashima K."/>
            <person name="Grigoriev I.V."/>
            <person name="Hibbett D.S."/>
        </authorList>
    </citation>
    <scope>NUCLEOTIDE SEQUENCE</scope>
    <source>
        <strain evidence="2">RHP3577 ss4</strain>
    </source>
</reference>
<feature type="compositionally biased region" description="Polar residues" evidence="1">
    <location>
        <begin position="27"/>
        <end position="41"/>
    </location>
</feature>
<evidence type="ECO:0000256" key="1">
    <source>
        <dbReference type="SAM" id="MobiDB-lite"/>
    </source>
</evidence>
<proteinExistence type="predicted"/>
<evidence type="ECO:0000313" key="2">
    <source>
        <dbReference type="EMBL" id="KAJ4498395.1"/>
    </source>
</evidence>
<feature type="region of interest" description="Disordered" evidence="1">
    <location>
        <begin position="27"/>
        <end position="54"/>
    </location>
</feature>
<feature type="region of interest" description="Disordered" evidence="1">
    <location>
        <begin position="69"/>
        <end position="139"/>
    </location>
</feature>
<gene>
    <name evidence="2" type="ORF">C8R41DRAFT_916641</name>
</gene>
<feature type="compositionally biased region" description="Low complexity" evidence="1">
    <location>
        <begin position="238"/>
        <end position="256"/>
    </location>
</feature>
<feature type="region of interest" description="Disordered" evidence="1">
    <location>
        <begin position="238"/>
        <end position="259"/>
    </location>
</feature>
<comment type="caution">
    <text evidence="2">The sequence shown here is derived from an EMBL/GenBank/DDBJ whole genome shotgun (WGS) entry which is preliminary data.</text>
</comment>
<organism evidence="2 3">
    <name type="scientific">Lentinula lateritia</name>
    <dbReference type="NCBI Taxonomy" id="40482"/>
    <lineage>
        <taxon>Eukaryota</taxon>
        <taxon>Fungi</taxon>
        <taxon>Dikarya</taxon>
        <taxon>Basidiomycota</taxon>
        <taxon>Agaricomycotina</taxon>
        <taxon>Agaricomycetes</taxon>
        <taxon>Agaricomycetidae</taxon>
        <taxon>Agaricales</taxon>
        <taxon>Marasmiineae</taxon>
        <taxon>Omphalotaceae</taxon>
        <taxon>Lentinula</taxon>
    </lineage>
</organism>
<name>A0ABQ8VPS3_9AGAR</name>
<accession>A0ABQ8VPS3</accession>
<dbReference type="EMBL" id="JANVFT010000016">
    <property type="protein sequence ID" value="KAJ4498395.1"/>
    <property type="molecule type" value="Genomic_DNA"/>
</dbReference>
<sequence length="286" mass="30958">MPLPPVSNPAPVEGFAESVVAMFPHIQQSEQSDVTESSKANRVQDKDFCSGSSDYSLLSVHHERAPIFSTSSSVPTTDESQTSDHALTASPIPQHGLATSSPVSSEMNHDAESQSMLSDASIPDNSSKRYPSPNTDSESLRTGIETFIQDSQPPKDNHLRVAIHGGKPSLSTVLFVQKKVKAKDAWTRSFILKAASMVDHPPDFELPRGSGPLCPNDLFVCVDLSLWHKGEDVLSANTISSSTTSSSAPSSSIASSRNDSLHWSDPSMSQYLRIWCWTLTSKCGNR</sequence>
<feature type="compositionally biased region" description="Polar residues" evidence="1">
    <location>
        <begin position="113"/>
        <end position="137"/>
    </location>
</feature>
<dbReference type="Proteomes" id="UP001150217">
    <property type="component" value="Unassembled WGS sequence"/>
</dbReference>